<evidence type="ECO:0000256" key="1">
    <source>
        <dbReference type="ARBA" id="ARBA00004282"/>
    </source>
</evidence>
<dbReference type="GeneID" id="111087162"/>
<organism evidence="8 9">
    <name type="scientific">Limulus polyphemus</name>
    <name type="common">Atlantic horseshoe crab</name>
    <dbReference type="NCBI Taxonomy" id="6850"/>
    <lineage>
        <taxon>Eukaryota</taxon>
        <taxon>Metazoa</taxon>
        <taxon>Ecdysozoa</taxon>
        <taxon>Arthropoda</taxon>
        <taxon>Chelicerata</taxon>
        <taxon>Merostomata</taxon>
        <taxon>Xiphosura</taxon>
        <taxon>Limulidae</taxon>
        <taxon>Limulus</taxon>
    </lineage>
</organism>
<dbReference type="InterPro" id="IPR024646">
    <property type="entry name" value="Angiomotin_C"/>
</dbReference>
<evidence type="ECO:0000256" key="2">
    <source>
        <dbReference type="ARBA" id="ARBA00010300"/>
    </source>
</evidence>
<dbReference type="InterPro" id="IPR009114">
    <property type="entry name" value="Angiomotin"/>
</dbReference>
<comment type="similarity">
    <text evidence="2">Belongs to the angiomotin family.</text>
</comment>
<dbReference type="RefSeq" id="XP_022248542.1">
    <property type="nucleotide sequence ID" value="XM_022392834.1"/>
</dbReference>
<reference evidence="9" key="1">
    <citation type="submission" date="2025-08" db="UniProtKB">
        <authorList>
            <consortium name="RefSeq"/>
        </authorList>
    </citation>
    <scope>IDENTIFICATION</scope>
    <source>
        <tissue evidence="9">Muscle</tissue>
    </source>
</reference>
<proteinExistence type="inferred from homology"/>
<evidence type="ECO:0000256" key="4">
    <source>
        <dbReference type="ARBA" id="ARBA00022949"/>
    </source>
</evidence>
<keyword evidence="5 6" id="KW-0175">Coiled coil</keyword>
<keyword evidence="3" id="KW-0597">Phosphoprotein</keyword>
<feature type="domain" description="Angiomotin C-terminal" evidence="7">
    <location>
        <begin position="1"/>
        <end position="174"/>
    </location>
</feature>
<dbReference type="Proteomes" id="UP000694941">
    <property type="component" value="Unplaced"/>
</dbReference>
<dbReference type="PRINTS" id="PR01807">
    <property type="entry name" value="ANGIOMOTIN"/>
</dbReference>
<dbReference type="Pfam" id="PF12240">
    <property type="entry name" value="Angiomotin_C"/>
    <property type="match status" value="1"/>
</dbReference>
<gene>
    <name evidence="9" type="primary">LOC111087162</name>
</gene>
<dbReference type="PANTHER" id="PTHR14826">
    <property type="entry name" value="ANGIOMOTIN"/>
    <property type="match status" value="1"/>
</dbReference>
<evidence type="ECO:0000256" key="5">
    <source>
        <dbReference type="ARBA" id="ARBA00023054"/>
    </source>
</evidence>
<evidence type="ECO:0000256" key="3">
    <source>
        <dbReference type="ARBA" id="ARBA00022553"/>
    </source>
</evidence>
<keyword evidence="4" id="KW-0965">Cell junction</keyword>
<protein>
    <submittedName>
        <fullName evidence="9">Angiomotin-like</fullName>
    </submittedName>
</protein>
<dbReference type="InterPro" id="IPR051747">
    <property type="entry name" value="Angiomotin-like"/>
</dbReference>
<name>A0ABM1SY36_LIMPO</name>
<keyword evidence="8" id="KW-1185">Reference proteome</keyword>
<dbReference type="PANTHER" id="PTHR14826:SF14">
    <property type="entry name" value="ANGIOMOTIN_C DOMAIN-CONTAINING PROTEIN"/>
    <property type="match status" value="1"/>
</dbReference>
<evidence type="ECO:0000259" key="7">
    <source>
        <dbReference type="Pfam" id="PF12240"/>
    </source>
</evidence>
<evidence type="ECO:0000313" key="9">
    <source>
        <dbReference type="RefSeq" id="XP_022248542.1"/>
    </source>
</evidence>
<comment type="subcellular location">
    <subcellularLocation>
        <location evidence="1">Cell junction</location>
    </subcellularLocation>
</comment>
<sequence length="261" mass="29634">MEKKVREQLEEQITILKHDKEGKPTPQLNGSNIELEDLKRIIREYEEKLLKLESEVNEWQQRYLEESTLRQIAVDAASLPKDAKIAALERTSQESEKLIALVRTEKLKQMDELYAAHRKTTEMEGRIKDLESKLAERDAMIKVLQQHSQEKNEVLQNAVLGRPSCHIRAASTVGLSTNTSHTATTVGSSLGASSVMKVKSSECLTTVSTNGDLPISSNLNDSKKSLDEQMEELDSRLSNKDSIIHALRAEKQRYPNHFWRL</sequence>
<evidence type="ECO:0000256" key="6">
    <source>
        <dbReference type="SAM" id="Coils"/>
    </source>
</evidence>
<evidence type="ECO:0000313" key="8">
    <source>
        <dbReference type="Proteomes" id="UP000694941"/>
    </source>
</evidence>
<feature type="coiled-coil region" evidence="6">
    <location>
        <begin position="28"/>
        <end position="62"/>
    </location>
</feature>
<accession>A0ABM1SY36</accession>